<accession>A0A0L8H2P0</accession>
<evidence type="ECO:0000313" key="1">
    <source>
        <dbReference type="EMBL" id="KOF83533.1"/>
    </source>
</evidence>
<proteinExistence type="predicted"/>
<sequence length="64" mass="7578">METKIKWPCVEFTASPRNSKLANFKNSWVLIIPNFWRVNKRFSTVCIDTRVCVSCHFYVSYESV</sequence>
<name>A0A0L8H2P0_OCTBM</name>
<dbReference type="AlphaFoldDB" id="A0A0L8H2P0"/>
<gene>
    <name evidence="1" type="ORF">OCBIM_22023640mg</name>
</gene>
<dbReference type="EMBL" id="KQ419448">
    <property type="protein sequence ID" value="KOF83533.1"/>
    <property type="molecule type" value="Genomic_DNA"/>
</dbReference>
<organism evidence="1">
    <name type="scientific">Octopus bimaculoides</name>
    <name type="common">California two-spotted octopus</name>
    <dbReference type="NCBI Taxonomy" id="37653"/>
    <lineage>
        <taxon>Eukaryota</taxon>
        <taxon>Metazoa</taxon>
        <taxon>Spiralia</taxon>
        <taxon>Lophotrochozoa</taxon>
        <taxon>Mollusca</taxon>
        <taxon>Cephalopoda</taxon>
        <taxon>Coleoidea</taxon>
        <taxon>Octopodiformes</taxon>
        <taxon>Octopoda</taxon>
        <taxon>Incirrata</taxon>
        <taxon>Octopodidae</taxon>
        <taxon>Octopus</taxon>
    </lineage>
</organism>
<protein>
    <submittedName>
        <fullName evidence="1">Uncharacterized protein</fullName>
    </submittedName>
</protein>
<reference evidence="1" key="1">
    <citation type="submission" date="2015-07" db="EMBL/GenBank/DDBJ databases">
        <title>MeaNS - Measles Nucleotide Surveillance Program.</title>
        <authorList>
            <person name="Tran T."/>
            <person name="Druce J."/>
        </authorList>
    </citation>
    <scope>NUCLEOTIDE SEQUENCE</scope>
    <source>
        <strain evidence="1">UCB-OBI-ISO-001</strain>
        <tissue evidence="1">Gonad</tissue>
    </source>
</reference>